<dbReference type="InterPro" id="IPR050833">
    <property type="entry name" value="Poly_Biosynth_Transport"/>
</dbReference>
<dbReference type="EMBL" id="NRSD01000012">
    <property type="protein sequence ID" value="MBK1645464.1"/>
    <property type="molecule type" value="Genomic_DNA"/>
</dbReference>
<dbReference type="GO" id="GO:0005886">
    <property type="term" value="C:plasma membrane"/>
    <property type="evidence" value="ECO:0007669"/>
    <property type="project" value="UniProtKB-SubCell"/>
</dbReference>
<feature type="transmembrane region" description="Helical" evidence="6">
    <location>
        <begin position="109"/>
        <end position="127"/>
    </location>
</feature>
<evidence type="ECO:0008006" key="9">
    <source>
        <dbReference type="Google" id="ProtNLM"/>
    </source>
</evidence>
<feature type="transmembrane region" description="Helical" evidence="6">
    <location>
        <begin position="362"/>
        <end position="383"/>
    </location>
</feature>
<feature type="transmembrane region" description="Helical" evidence="6">
    <location>
        <begin position="79"/>
        <end position="103"/>
    </location>
</feature>
<dbReference type="PANTHER" id="PTHR30250">
    <property type="entry name" value="PST FAMILY PREDICTED COLANIC ACID TRANSPORTER"/>
    <property type="match status" value="1"/>
</dbReference>
<dbReference type="PANTHER" id="PTHR30250:SF11">
    <property type="entry name" value="O-ANTIGEN TRANSPORTER-RELATED"/>
    <property type="match status" value="1"/>
</dbReference>
<reference evidence="7 8" key="1">
    <citation type="journal article" date="2020" name="Microorganisms">
        <title>Osmotic Adaptation and Compatible Solute Biosynthesis of Phototrophic Bacteria as Revealed from Genome Analyses.</title>
        <authorList>
            <person name="Imhoff J.F."/>
            <person name="Rahn T."/>
            <person name="Kunzel S."/>
            <person name="Keller A."/>
            <person name="Neulinger S.C."/>
        </authorList>
    </citation>
    <scope>NUCLEOTIDE SEQUENCE [LARGE SCALE GENOMIC DNA]</scope>
    <source>
        <strain evidence="7 8">DSM 21303</strain>
    </source>
</reference>
<evidence type="ECO:0000256" key="1">
    <source>
        <dbReference type="ARBA" id="ARBA00004651"/>
    </source>
</evidence>
<feature type="transmembrane region" description="Helical" evidence="6">
    <location>
        <begin position="214"/>
        <end position="237"/>
    </location>
</feature>
<keyword evidence="2" id="KW-1003">Cell membrane</keyword>
<dbReference type="Proteomes" id="UP001138802">
    <property type="component" value="Unassembled WGS sequence"/>
</dbReference>
<evidence type="ECO:0000256" key="2">
    <source>
        <dbReference type="ARBA" id="ARBA00022475"/>
    </source>
</evidence>
<keyword evidence="8" id="KW-1185">Reference proteome</keyword>
<evidence type="ECO:0000256" key="6">
    <source>
        <dbReference type="SAM" id="Phobius"/>
    </source>
</evidence>
<protein>
    <recommendedName>
        <fullName evidence="9">Polysaccharide biosynthesis protein</fullName>
    </recommendedName>
</protein>
<dbReference type="AlphaFoldDB" id="A0A9X0WIP9"/>
<name>A0A9X0WIP9_9GAMM</name>
<sequence length="442" mass="48913">MRTFLEKHSDKSIMVLASLAAAALGAVSLPVVSWFFLPAIVDALALILLWSQFLVVGSGLGFSFFVNREFYELAEHSRIPFLSTLLAAQLVTLGVVVLVLWFIPHRPSHLLLVVLLSAFVLVNDLTVQYTRLVQWPKAFLFLKVAPRIVWLLCVVVLGLHVHGQEHGFSSTMILSWLLLSMLLGQFFCTVAMIPKIASIPGAESAITIDRATRVLWLTTAFKFSLPLLLAALLYFFIRSGSVFILESAHGVAAVAIVSVTFSLAAVSSVVGQLFNLLWQPSFYRRLAAGREQRLLRLVLLWGSLSLVLWTLVLMLFARAVPVLLPEFYGVAQPLLPMAGVAMLFCPLQRVSAIGIEVKRRTYLSFIAMFVALLVSLSVAYWYIPRFGAVAAVLAITLGMWVFWMGKTVMALMVWEEAPRLHVVAMLFAGTLCYGYTVLHGVV</sequence>
<feature type="transmembrane region" description="Helical" evidence="6">
    <location>
        <begin position="249"/>
        <end position="274"/>
    </location>
</feature>
<feature type="transmembrane region" description="Helical" evidence="6">
    <location>
        <begin position="329"/>
        <end position="350"/>
    </location>
</feature>
<keyword evidence="3 6" id="KW-0812">Transmembrane</keyword>
<keyword evidence="5 6" id="KW-0472">Membrane</keyword>
<evidence type="ECO:0000313" key="7">
    <source>
        <dbReference type="EMBL" id="MBK1645464.1"/>
    </source>
</evidence>
<keyword evidence="4 6" id="KW-1133">Transmembrane helix</keyword>
<gene>
    <name evidence="7" type="ORF">CKO25_12575</name>
</gene>
<dbReference type="RefSeq" id="WP_200388264.1">
    <property type="nucleotide sequence ID" value="NZ_NRSD01000012.1"/>
</dbReference>
<organism evidence="7 8">
    <name type="scientific">Thiocapsa imhoffii</name>
    <dbReference type="NCBI Taxonomy" id="382777"/>
    <lineage>
        <taxon>Bacteria</taxon>
        <taxon>Pseudomonadati</taxon>
        <taxon>Pseudomonadota</taxon>
        <taxon>Gammaproteobacteria</taxon>
        <taxon>Chromatiales</taxon>
        <taxon>Chromatiaceae</taxon>
        <taxon>Thiocapsa</taxon>
    </lineage>
</organism>
<accession>A0A9X0WIP9</accession>
<feature type="transmembrane region" description="Helical" evidence="6">
    <location>
        <begin position="389"/>
        <end position="413"/>
    </location>
</feature>
<evidence type="ECO:0000256" key="3">
    <source>
        <dbReference type="ARBA" id="ARBA00022692"/>
    </source>
</evidence>
<comment type="caution">
    <text evidence="7">The sequence shown here is derived from an EMBL/GenBank/DDBJ whole genome shotgun (WGS) entry which is preliminary data.</text>
</comment>
<evidence type="ECO:0000256" key="4">
    <source>
        <dbReference type="ARBA" id="ARBA00022989"/>
    </source>
</evidence>
<comment type="subcellular location">
    <subcellularLocation>
        <location evidence="1">Cell membrane</location>
        <topology evidence="1">Multi-pass membrane protein</topology>
    </subcellularLocation>
</comment>
<evidence type="ECO:0000256" key="5">
    <source>
        <dbReference type="ARBA" id="ARBA00023136"/>
    </source>
</evidence>
<feature type="transmembrane region" description="Helical" evidence="6">
    <location>
        <begin position="12"/>
        <end position="37"/>
    </location>
</feature>
<feature type="transmembrane region" description="Helical" evidence="6">
    <location>
        <begin position="173"/>
        <end position="193"/>
    </location>
</feature>
<feature type="transmembrane region" description="Helical" evidence="6">
    <location>
        <begin position="139"/>
        <end position="161"/>
    </location>
</feature>
<feature type="transmembrane region" description="Helical" evidence="6">
    <location>
        <begin position="420"/>
        <end position="438"/>
    </location>
</feature>
<proteinExistence type="predicted"/>
<evidence type="ECO:0000313" key="8">
    <source>
        <dbReference type="Proteomes" id="UP001138802"/>
    </source>
</evidence>
<feature type="transmembrane region" description="Helical" evidence="6">
    <location>
        <begin position="294"/>
        <end position="317"/>
    </location>
</feature>
<feature type="transmembrane region" description="Helical" evidence="6">
    <location>
        <begin position="43"/>
        <end position="67"/>
    </location>
</feature>